<name>A0A9N7VX12_PLEPL</name>
<proteinExistence type="predicted"/>
<sequence>MALDHPPPSSHRLRGKTPLNVDSTVWKDAAAAPAPAPTAPTAGLHWGAVGAVSLGLAIDKECKRVEVGEKPCSKRVLLHGLGPPPTIISPAPGKDGLAPRLVLARKLTLSTLSPERRSRAGLHCLAVSPDRISSLLLPVRHLSGRINMPIVEAETPGHL</sequence>
<dbReference type="AlphaFoldDB" id="A0A9N7VX12"/>
<comment type="caution">
    <text evidence="1">The sequence shown here is derived from an EMBL/GenBank/DDBJ whole genome shotgun (WGS) entry which is preliminary data.</text>
</comment>
<gene>
    <name evidence="1" type="ORF">PLEPLA_LOCUS44535</name>
</gene>
<organism evidence="1 2">
    <name type="scientific">Pleuronectes platessa</name>
    <name type="common">European plaice</name>
    <dbReference type="NCBI Taxonomy" id="8262"/>
    <lineage>
        <taxon>Eukaryota</taxon>
        <taxon>Metazoa</taxon>
        <taxon>Chordata</taxon>
        <taxon>Craniata</taxon>
        <taxon>Vertebrata</taxon>
        <taxon>Euteleostomi</taxon>
        <taxon>Actinopterygii</taxon>
        <taxon>Neopterygii</taxon>
        <taxon>Teleostei</taxon>
        <taxon>Neoteleostei</taxon>
        <taxon>Acanthomorphata</taxon>
        <taxon>Carangaria</taxon>
        <taxon>Pleuronectiformes</taxon>
        <taxon>Pleuronectoidei</taxon>
        <taxon>Pleuronectidae</taxon>
        <taxon>Pleuronectes</taxon>
    </lineage>
</organism>
<dbReference type="Proteomes" id="UP001153269">
    <property type="component" value="Unassembled WGS sequence"/>
</dbReference>
<evidence type="ECO:0000313" key="2">
    <source>
        <dbReference type="Proteomes" id="UP001153269"/>
    </source>
</evidence>
<evidence type="ECO:0000313" key="1">
    <source>
        <dbReference type="EMBL" id="CAB1456743.1"/>
    </source>
</evidence>
<accession>A0A9N7VX12</accession>
<keyword evidence="2" id="KW-1185">Reference proteome</keyword>
<protein>
    <submittedName>
        <fullName evidence="1">Uncharacterized protein</fullName>
    </submittedName>
</protein>
<reference evidence="1" key="1">
    <citation type="submission" date="2020-03" db="EMBL/GenBank/DDBJ databases">
        <authorList>
            <person name="Weist P."/>
        </authorList>
    </citation>
    <scope>NUCLEOTIDE SEQUENCE</scope>
</reference>
<dbReference type="EMBL" id="CADEAL010004310">
    <property type="protein sequence ID" value="CAB1456743.1"/>
    <property type="molecule type" value="Genomic_DNA"/>
</dbReference>